<dbReference type="EMBL" id="BMYZ01000001">
    <property type="protein sequence ID" value="GGY67048.1"/>
    <property type="molecule type" value="Genomic_DNA"/>
</dbReference>
<reference evidence="10" key="1">
    <citation type="journal article" date="2019" name="Int. J. Syst. Evol. Microbiol.">
        <title>The Global Catalogue of Microorganisms (GCM) 10K type strain sequencing project: providing services to taxonomists for standard genome sequencing and annotation.</title>
        <authorList>
            <consortium name="The Broad Institute Genomics Platform"/>
            <consortium name="The Broad Institute Genome Sequencing Center for Infectious Disease"/>
            <person name="Wu L."/>
            <person name="Ma J."/>
        </authorList>
    </citation>
    <scope>NUCLEOTIDE SEQUENCE [LARGE SCALE GENOMIC DNA]</scope>
    <source>
        <strain evidence="10">KCTC 32239</strain>
    </source>
</reference>
<evidence type="ECO:0000313" key="10">
    <source>
        <dbReference type="Proteomes" id="UP000619761"/>
    </source>
</evidence>
<name>A0ABQ3AUT3_9GAMM</name>
<dbReference type="InterPro" id="IPR020579">
    <property type="entry name" value="Exonuc_VII_lsu_C"/>
</dbReference>
<evidence type="ECO:0000256" key="2">
    <source>
        <dbReference type="ARBA" id="ARBA00022722"/>
    </source>
</evidence>
<dbReference type="PANTHER" id="PTHR30008:SF0">
    <property type="entry name" value="EXODEOXYRIBONUCLEASE 7 LARGE SUBUNIT"/>
    <property type="match status" value="1"/>
</dbReference>
<sequence length="461" mass="51932">MLTMTTSDLFNSPPERVGLPEREIISVSQLNRRAKQLLETHLPLLWVEGELSNVSVPSSGHWYFTLKDSDAQVRCAMFRNRNMMVKFRPQQGQHVLVRARVSLYEGRGDYQIIAEHMEEAGAGALQRAFDELKTKLAHEGLFDPQYKKNVPLLPKHIAVITSPTGAAIRDIINVLERRFPSIPVTVIPVAVQGKEAAPQIVKAISLANRAGLFDVVILGRGGGSLEDLWPFNEEIVARAIFASDLPIVSAVGHEVDFTIADFVADLRAPTPSAAAELITPDGEDWLDKFIGFEVLLEEAMQRSLNHWQQKLQWLRSRLRHPKDKLEQQAQRCDTLEIRLKNAIQKALTHSQNRLNTLVLRQKAQHPQTRLLQLTHRFQLARQNLIKAQSQIFIQKRQGFNEAVRMLNTLSPLKTLERGYSLTTLAESQTPITSSQQLKPGDKVKTQIAKGEFVAVVESINQ</sequence>
<dbReference type="Pfam" id="PF13742">
    <property type="entry name" value="tRNA_anti_2"/>
    <property type="match status" value="1"/>
</dbReference>
<dbReference type="InterPro" id="IPR003753">
    <property type="entry name" value="Exonuc_VII_L"/>
</dbReference>
<dbReference type="NCBIfam" id="TIGR00237">
    <property type="entry name" value="xseA"/>
    <property type="match status" value="1"/>
</dbReference>
<dbReference type="InterPro" id="IPR025824">
    <property type="entry name" value="OB-fold_nuc-bd_dom"/>
</dbReference>
<keyword evidence="3 5" id="KW-0378">Hydrolase</keyword>
<feature type="domain" description="Exonuclease VII large subunit C-terminal" evidence="7">
    <location>
        <begin position="141"/>
        <end position="452"/>
    </location>
</feature>
<evidence type="ECO:0000256" key="1">
    <source>
        <dbReference type="ARBA" id="ARBA00022490"/>
    </source>
</evidence>
<dbReference type="CDD" id="cd04489">
    <property type="entry name" value="ExoVII_LU_OBF"/>
    <property type="match status" value="1"/>
</dbReference>
<dbReference type="HAMAP" id="MF_00378">
    <property type="entry name" value="Exonuc_7_L"/>
    <property type="match status" value="1"/>
</dbReference>
<gene>
    <name evidence="5 9" type="primary">xseA</name>
    <name evidence="9" type="ORF">GCM10011613_08900</name>
</gene>
<evidence type="ECO:0000259" key="7">
    <source>
        <dbReference type="Pfam" id="PF02601"/>
    </source>
</evidence>
<evidence type="ECO:0000256" key="6">
    <source>
        <dbReference type="RuleBase" id="RU004355"/>
    </source>
</evidence>
<organism evidence="9 10">
    <name type="scientific">Cellvibrio zantedeschiae</name>
    <dbReference type="NCBI Taxonomy" id="1237077"/>
    <lineage>
        <taxon>Bacteria</taxon>
        <taxon>Pseudomonadati</taxon>
        <taxon>Pseudomonadota</taxon>
        <taxon>Gammaproteobacteria</taxon>
        <taxon>Cellvibrionales</taxon>
        <taxon>Cellvibrionaceae</taxon>
        <taxon>Cellvibrio</taxon>
    </lineage>
</organism>
<comment type="similarity">
    <text evidence="5 6">Belongs to the XseA family.</text>
</comment>
<dbReference type="EC" id="3.1.11.6" evidence="5"/>
<feature type="domain" description="OB-fold nucleic acid binding" evidence="8">
    <location>
        <begin position="25"/>
        <end position="118"/>
    </location>
</feature>
<dbReference type="Pfam" id="PF02601">
    <property type="entry name" value="Exonuc_VII_L"/>
    <property type="match status" value="1"/>
</dbReference>
<accession>A0ABQ3AUT3</accession>
<dbReference type="RefSeq" id="WP_373298455.1">
    <property type="nucleotide sequence ID" value="NZ_BMYZ01000001.1"/>
</dbReference>
<dbReference type="PANTHER" id="PTHR30008">
    <property type="entry name" value="EXODEOXYRIBONUCLEASE 7 LARGE SUBUNIT"/>
    <property type="match status" value="1"/>
</dbReference>
<comment type="function">
    <text evidence="5">Bidirectionally degrades single-stranded DNA into large acid-insoluble oligonucleotides, which are then degraded further into small acid-soluble oligonucleotides.</text>
</comment>
<protein>
    <recommendedName>
        <fullName evidence="5">Exodeoxyribonuclease 7 large subunit</fullName>
        <ecNumber evidence="5">3.1.11.6</ecNumber>
    </recommendedName>
    <alternativeName>
        <fullName evidence="5">Exodeoxyribonuclease VII large subunit</fullName>
        <shortName evidence="5">Exonuclease VII large subunit</shortName>
    </alternativeName>
</protein>
<dbReference type="Proteomes" id="UP000619761">
    <property type="component" value="Unassembled WGS sequence"/>
</dbReference>
<keyword evidence="10" id="KW-1185">Reference proteome</keyword>
<keyword evidence="4 5" id="KW-0269">Exonuclease</keyword>
<evidence type="ECO:0000256" key="3">
    <source>
        <dbReference type="ARBA" id="ARBA00022801"/>
    </source>
</evidence>
<evidence type="ECO:0000256" key="5">
    <source>
        <dbReference type="HAMAP-Rule" id="MF_00378"/>
    </source>
</evidence>
<comment type="catalytic activity">
    <reaction evidence="5 6">
        <text>Exonucleolytic cleavage in either 5'- to 3'- or 3'- to 5'-direction to yield nucleoside 5'-phosphates.</text>
        <dbReference type="EC" id="3.1.11.6"/>
    </reaction>
</comment>
<evidence type="ECO:0000256" key="4">
    <source>
        <dbReference type="ARBA" id="ARBA00022839"/>
    </source>
</evidence>
<proteinExistence type="inferred from homology"/>
<evidence type="ECO:0000313" key="9">
    <source>
        <dbReference type="EMBL" id="GGY67048.1"/>
    </source>
</evidence>
<keyword evidence="1 5" id="KW-0963">Cytoplasm</keyword>
<comment type="subunit">
    <text evidence="5">Heterooligomer composed of large and small subunits.</text>
</comment>
<comment type="subcellular location">
    <subcellularLocation>
        <location evidence="5 6">Cytoplasm</location>
    </subcellularLocation>
</comment>
<comment type="caution">
    <text evidence="9">The sequence shown here is derived from an EMBL/GenBank/DDBJ whole genome shotgun (WGS) entry which is preliminary data.</text>
</comment>
<keyword evidence="2 5" id="KW-0540">Nuclease</keyword>
<evidence type="ECO:0000259" key="8">
    <source>
        <dbReference type="Pfam" id="PF13742"/>
    </source>
</evidence>